<keyword evidence="1" id="KW-0472">Membrane</keyword>
<sequence>MNKTQKLILAIFVPIIFFFVALAIANSVGVTEITRKVPENLTYLRKYLGATTVYYKGNPFDWGRTWCVWLVYSASCCLFEFLLFRDNKIIPRKNKED</sequence>
<dbReference type="AlphaFoldDB" id="X1UCZ0"/>
<comment type="caution">
    <text evidence="2">The sequence shown here is derived from an EMBL/GenBank/DDBJ whole genome shotgun (WGS) entry which is preliminary data.</text>
</comment>
<accession>X1UCZ0</accession>
<feature type="transmembrane region" description="Helical" evidence="1">
    <location>
        <begin position="7"/>
        <end position="28"/>
    </location>
</feature>
<gene>
    <name evidence="2" type="ORF">S12H4_27477</name>
</gene>
<reference evidence="2" key="1">
    <citation type="journal article" date="2014" name="Front. Microbiol.">
        <title>High frequency of phylogenetically diverse reductive dehalogenase-homologous genes in deep subseafloor sedimentary metagenomes.</title>
        <authorList>
            <person name="Kawai M."/>
            <person name="Futagami T."/>
            <person name="Toyoda A."/>
            <person name="Takaki Y."/>
            <person name="Nishi S."/>
            <person name="Hori S."/>
            <person name="Arai W."/>
            <person name="Tsubouchi T."/>
            <person name="Morono Y."/>
            <person name="Uchiyama I."/>
            <person name="Ito T."/>
            <person name="Fujiyama A."/>
            <person name="Inagaki F."/>
            <person name="Takami H."/>
        </authorList>
    </citation>
    <scope>NUCLEOTIDE SEQUENCE</scope>
    <source>
        <strain evidence="2">Expedition CK06-06</strain>
    </source>
</reference>
<organism evidence="2">
    <name type="scientific">marine sediment metagenome</name>
    <dbReference type="NCBI Taxonomy" id="412755"/>
    <lineage>
        <taxon>unclassified sequences</taxon>
        <taxon>metagenomes</taxon>
        <taxon>ecological metagenomes</taxon>
    </lineage>
</organism>
<feature type="transmembrane region" description="Helical" evidence="1">
    <location>
        <begin position="63"/>
        <end position="84"/>
    </location>
</feature>
<protein>
    <submittedName>
        <fullName evidence="2">Uncharacterized protein</fullName>
    </submittedName>
</protein>
<evidence type="ECO:0000256" key="1">
    <source>
        <dbReference type="SAM" id="Phobius"/>
    </source>
</evidence>
<proteinExistence type="predicted"/>
<dbReference type="EMBL" id="BARW01015689">
    <property type="protein sequence ID" value="GAI97740.1"/>
    <property type="molecule type" value="Genomic_DNA"/>
</dbReference>
<evidence type="ECO:0000313" key="2">
    <source>
        <dbReference type="EMBL" id="GAI97740.1"/>
    </source>
</evidence>
<name>X1UCZ0_9ZZZZ</name>
<keyword evidence="1" id="KW-0812">Transmembrane</keyword>
<keyword evidence="1" id="KW-1133">Transmembrane helix</keyword>